<dbReference type="Pfam" id="PF03176">
    <property type="entry name" value="MMPL"/>
    <property type="match status" value="2"/>
</dbReference>
<name>A0A5A7SFB4_9NOCA</name>
<feature type="transmembrane region" description="Helical" evidence="7">
    <location>
        <begin position="12"/>
        <end position="34"/>
    </location>
</feature>
<keyword evidence="3" id="KW-1003">Cell membrane</keyword>
<comment type="caution">
    <text evidence="9">The sequence shown here is derived from an EMBL/GenBank/DDBJ whole genome shotgun (WGS) entry which is preliminary data.</text>
</comment>
<dbReference type="Proteomes" id="UP000322244">
    <property type="component" value="Unassembled WGS sequence"/>
</dbReference>
<dbReference type="AlphaFoldDB" id="A0A5A7SFB4"/>
<evidence type="ECO:0000256" key="7">
    <source>
        <dbReference type="SAM" id="Phobius"/>
    </source>
</evidence>
<evidence type="ECO:0000256" key="3">
    <source>
        <dbReference type="ARBA" id="ARBA00022475"/>
    </source>
</evidence>
<evidence type="ECO:0000259" key="8">
    <source>
        <dbReference type="Pfam" id="PF03176"/>
    </source>
</evidence>
<feature type="transmembrane region" description="Helical" evidence="7">
    <location>
        <begin position="372"/>
        <end position="392"/>
    </location>
</feature>
<evidence type="ECO:0000313" key="9">
    <source>
        <dbReference type="EMBL" id="KAA0023333.1"/>
    </source>
</evidence>
<feature type="domain" description="Membrane transport protein MMPL" evidence="8">
    <location>
        <begin position="45"/>
        <end position="373"/>
    </location>
</feature>
<dbReference type="InterPro" id="IPR050545">
    <property type="entry name" value="Mycobact_MmpL"/>
</dbReference>
<accession>A0A5A7SFB4</accession>
<feature type="transmembrane region" description="Helical" evidence="7">
    <location>
        <begin position="234"/>
        <end position="255"/>
    </location>
</feature>
<feature type="transmembrane region" description="Helical" evidence="7">
    <location>
        <begin position="276"/>
        <end position="300"/>
    </location>
</feature>
<feature type="transmembrane region" description="Helical" evidence="7">
    <location>
        <begin position="631"/>
        <end position="648"/>
    </location>
</feature>
<evidence type="ECO:0000256" key="2">
    <source>
        <dbReference type="ARBA" id="ARBA00010157"/>
    </source>
</evidence>
<reference evidence="9 10" key="1">
    <citation type="submission" date="2019-07" db="EMBL/GenBank/DDBJ databases">
        <title>Rhodococcus cavernicolus sp. nov., isolated from a cave.</title>
        <authorList>
            <person name="Lee S.D."/>
        </authorList>
    </citation>
    <scope>NUCLEOTIDE SEQUENCE [LARGE SCALE GENOMIC DNA]</scope>
    <source>
        <strain evidence="9 10">C1-24</strain>
    </source>
</reference>
<dbReference type="InterPro" id="IPR004869">
    <property type="entry name" value="MMPL_dom"/>
</dbReference>
<protein>
    <submittedName>
        <fullName evidence="9">MMPL family transporter</fullName>
    </submittedName>
</protein>
<evidence type="ECO:0000313" key="10">
    <source>
        <dbReference type="Proteomes" id="UP000322244"/>
    </source>
</evidence>
<comment type="similarity">
    <text evidence="2">Belongs to the resistance-nodulation-cell division (RND) (TC 2.A.6) family. MmpL subfamily.</text>
</comment>
<feature type="transmembrane region" description="Helical" evidence="7">
    <location>
        <begin position="546"/>
        <end position="565"/>
    </location>
</feature>
<feature type="transmembrane region" description="Helical" evidence="7">
    <location>
        <begin position="517"/>
        <end position="539"/>
    </location>
</feature>
<evidence type="ECO:0000256" key="5">
    <source>
        <dbReference type="ARBA" id="ARBA00022989"/>
    </source>
</evidence>
<comment type="subcellular location">
    <subcellularLocation>
        <location evidence="1">Cell membrane</location>
        <topology evidence="1">Multi-pass membrane protein</topology>
    </subcellularLocation>
</comment>
<keyword evidence="6 7" id="KW-0472">Membrane</keyword>
<dbReference type="GO" id="GO:0005886">
    <property type="term" value="C:plasma membrane"/>
    <property type="evidence" value="ECO:0007669"/>
    <property type="project" value="UniProtKB-SubCell"/>
</dbReference>
<dbReference type="Gene3D" id="1.20.1640.10">
    <property type="entry name" value="Multidrug efflux transporter AcrB transmembrane domain"/>
    <property type="match status" value="2"/>
</dbReference>
<proteinExistence type="inferred from homology"/>
<feature type="transmembrane region" description="Helical" evidence="7">
    <location>
        <begin position="312"/>
        <end position="335"/>
    </location>
</feature>
<feature type="domain" description="Membrane transport protein MMPL" evidence="8">
    <location>
        <begin position="483"/>
        <end position="692"/>
    </location>
</feature>
<evidence type="ECO:0000256" key="1">
    <source>
        <dbReference type="ARBA" id="ARBA00004651"/>
    </source>
</evidence>
<evidence type="ECO:0000256" key="6">
    <source>
        <dbReference type="ARBA" id="ARBA00023136"/>
    </source>
</evidence>
<feature type="transmembrane region" description="Helical" evidence="7">
    <location>
        <begin position="654"/>
        <end position="676"/>
    </location>
</feature>
<keyword evidence="4 7" id="KW-0812">Transmembrane</keyword>
<evidence type="ECO:0000256" key="4">
    <source>
        <dbReference type="ARBA" id="ARBA00022692"/>
    </source>
</evidence>
<keyword evidence="5 7" id="KW-1133">Transmembrane helix</keyword>
<dbReference type="EMBL" id="VLNY01000003">
    <property type="protein sequence ID" value="KAA0023333.1"/>
    <property type="molecule type" value="Genomic_DNA"/>
</dbReference>
<dbReference type="PANTHER" id="PTHR33406">
    <property type="entry name" value="MEMBRANE PROTEIN MJ1562-RELATED"/>
    <property type="match status" value="1"/>
</dbReference>
<feature type="transmembrane region" description="Helical" evidence="7">
    <location>
        <begin position="585"/>
        <end position="604"/>
    </location>
</feature>
<sequence length="717" mass="76522">MFARWGRFVFRYRLPVLIVMVGALLVGGFFGLGLNDRLTQSGYDDPGSDSSKAAVLADATFGRDHGSDIIALYTAPTGKTVDDPVFGQQVLDSLNKIKSTNPDKVGSIQSYWPDHGAALADKTKQHAFARVELTGNSDTETLSQYRAIKDEFQIPGVTVEVSGLQPIGDAIADGTAADTHRAEVIALPLVAILLFFIFGGVVAALLPVIIGVLTIAGAQGAAWALTHFIEVNTFVGNVVTLIGLGLAIDYGLFIVSRFREEIAEGRSTAAAIERTVATAGRTVLFSATLLVVCMCGTLMFPQGFLKSVAYGAIFAVGIAAIASLTVLPAMLGLLGKRVDALGIARLRVTRTREELEQSFWGRLAGWVMKHPAAVAAPIIIGLLLLIAPFSNIKFGGITEKYLPPANATRVAQEHFDELFPTLRTDPIQLIVRNATFPQLVQIQKAANNVPGFTGQFQITQQTTNGVDQLTAVPKDSDQPKDQIDALRAIKPPDGVQVLVGGTPAITQDSIDAMGAKMLQMAAFVIIVTIVLMFLAFGSLILPIKAVLMSALSLGSTLGVLTWIFIDGHGASIANFTPVPLMAPIIPLLLAIVFGLSTDYEVFLLSRMIEARQRGATTTEAIRTGTAQTGRIITAAALILIVVTGAFGFSEIVLMKYIAFGLIAALVLDATVIRMLLVPAVMKMLGDDCWWAPAWMQRIQQRIGLGETGSEPAVSPER</sequence>
<dbReference type="OrthoDB" id="7051771at2"/>
<dbReference type="RefSeq" id="WP_149429677.1">
    <property type="nucleotide sequence ID" value="NZ_VLNY01000003.1"/>
</dbReference>
<organism evidence="9 10">
    <name type="scientific">Antrihabitans cavernicola</name>
    <dbReference type="NCBI Taxonomy" id="2495913"/>
    <lineage>
        <taxon>Bacteria</taxon>
        <taxon>Bacillati</taxon>
        <taxon>Actinomycetota</taxon>
        <taxon>Actinomycetes</taxon>
        <taxon>Mycobacteriales</taxon>
        <taxon>Nocardiaceae</taxon>
        <taxon>Antrihabitans</taxon>
    </lineage>
</organism>
<keyword evidence="10" id="KW-1185">Reference proteome</keyword>
<dbReference type="PANTHER" id="PTHR33406:SF11">
    <property type="entry name" value="MEMBRANE PROTEIN SCO6666-RELATED"/>
    <property type="match status" value="1"/>
</dbReference>
<feature type="transmembrane region" description="Helical" evidence="7">
    <location>
        <begin position="189"/>
        <end position="214"/>
    </location>
</feature>
<dbReference type="SUPFAM" id="SSF82866">
    <property type="entry name" value="Multidrug efflux transporter AcrB transmembrane domain"/>
    <property type="match status" value="2"/>
</dbReference>
<gene>
    <name evidence="9" type="ORF">FOY51_07915</name>
</gene>